<dbReference type="InterPro" id="IPR015943">
    <property type="entry name" value="WD40/YVTN_repeat-like_dom_sf"/>
</dbReference>
<sequence>MYFAYGWPKVLAVKEEGAAQEDIVYLFLGSDFFVAVSTVCIQLWSGGQHRVRLGILRRSQESVQAEGLNRRAFWCGSRRLLAVLTYNNVLHVYGLHWAKEPALPLGGALEGSAGALRRCDLYLQHSVALEQAGAHANDLAGDSRSLLVAFADGACQLFSWQGQLRGRVKPFAALAEQTRASLGQRLSSRGSASDSAAFRRNSMQQGARGSYGRNPSPPRAAMYAAKRSGTLHGTGSGLVLARRSSSVVESAASLDTCIEAVDYAPALRALAVVLADGRCALCRAADGGLAPVEQLAFTHWVCNAGSGAQCVRIGARAQLVAVGLATGEVALYRLWTAKASDPLRVISLADWGYEPEATGSVADLQWAPDNRALAVGWRRSGLGLWSPSGCRLVCSLRQAGAARSSRASAAPPVAPGYKPALPLSLESGMAALAWGCSGYRLVAAEAGSAAQVLELTLAKSLPNSHRIVHYASGDAAGAGRGALAEVHLLQGDDRLLLITEGRDPSATPLAKQFGGGAGAPGTPDLGVTHLRLPAAYAAANWPLSHAALSADGADVAVAGTRGLALYSRRSARWRLFGDVSQEREIAVQHLLWLPRVVAVCASGDTGAGRGSSGQGAQLLLFPRFHLDSSSLLARYPLAQVPLAMDACGSYLVAASAPLEICVWRVDLSPTGTGALSAAAIVVRELSILSVGQPLQDIALVEHSAAVFNSPCKPGAGEGPLNGEEGEPQHCVLLRAGGLMSVLDMEQGSEATLAEDIESFWLSGRGARAMPSKGAAASAAAATAATAHRRSASDTTYSSQGSLTAGAQYQPGSARDSHEAARGAKGASWGGASGGPAASGLARARAPGSAVPLAASSVQAVEVTGPAPPASPFADSPLVDMVAAEPRRTSSSPNMEALAGEDGAGASTSGRTGGTVEIPWWTYGARGMQLWFPSALAEPVSPGAAADSRYATDPELEFDREVYPVGISLSEVSIIGVTQRVVRHAALALDARSSGSGGAAASYAHARLPLFQPLPESQPVLPCLLRRLLQQGRVAEAATLARRHSQAPHFARSLEWLLFTALEFNADASLPPPASAPLAPQCAAPAAPERRRRANVAGPLLLAAAGLIRQFPQFRDIVVSVARKTDAAMWPALFAAVGAPSALLEGLLGCGALASAACCLLIVDRIEGPAPAHALALRLIRLALAEGMFELAAELLRFVIPPDDTDNILAGGTEAVAAAAAAAVVANGGAAAPAPPPQPAVPSALGWLGSWFSSGAMERPEEDRSGDRDAQQAPLAVQLPPKPSGAKPAATKPSRAGGGGPAGDASSSAGAAAWRLMGGHAWRLLAAGRPRAAARLGAAVAAMGGGFPALLVSCRRADAPPPSPQAALAALAAAERELPVVTDPAAALDAQALLEACHAAGALEWSLALACSLDNTLLLAELRQRHPELWAGFAQAVRMRPSLSAYWDAVGAVNALPLLPASPLPPLPAELSSVASLPLSAA</sequence>
<name>A0AAW1SEZ7_9CHLO</name>
<gene>
    <name evidence="5" type="ORF">WJX81_005538</name>
</gene>
<evidence type="ECO:0000259" key="4">
    <source>
        <dbReference type="Pfam" id="PF07064"/>
    </source>
</evidence>
<accession>A0AAW1SEZ7</accession>
<dbReference type="Proteomes" id="UP001445335">
    <property type="component" value="Unassembled WGS sequence"/>
</dbReference>
<feature type="region of interest" description="Disordered" evidence="3">
    <location>
        <begin position="185"/>
        <end position="219"/>
    </location>
</feature>
<feature type="region of interest" description="Disordered" evidence="3">
    <location>
        <begin position="1255"/>
        <end position="1307"/>
    </location>
</feature>
<keyword evidence="2" id="KW-0472">Membrane</keyword>
<feature type="region of interest" description="Disordered" evidence="3">
    <location>
        <begin position="884"/>
        <end position="912"/>
    </location>
</feature>
<comment type="caution">
    <text evidence="5">The sequence shown here is derived from an EMBL/GenBank/DDBJ whole genome shotgun (WGS) entry which is preliminary data.</text>
</comment>
<comment type="subcellular location">
    <subcellularLocation>
        <location evidence="1">Membrane</location>
    </subcellularLocation>
</comment>
<dbReference type="GO" id="GO:0006886">
    <property type="term" value="P:intracellular protein transport"/>
    <property type="evidence" value="ECO:0007669"/>
    <property type="project" value="InterPro"/>
</dbReference>
<keyword evidence="6" id="KW-1185">Reference proteome</keyword>
<dbReference type="InterPro" id="IPR040096">
    <property type="entry name" value="Ric1"/>
</dbReference>
<evidence type="ECO:0000313" key="6">
    <source>
        <dbReference type="Proteomes" id="UP001445335"/>
    </source>
</evidence>
<dbReference type="PANTHER" id="PTHR22746">
    <property type="entry name" value="RAB6A-GEF COMPLEX PARTNER PROTEIN 1"/>
    <property type="match status" value="1"/>
</dbReference>
<dbReference type="Pfam" id="PF25440">
    <property type="entry name" value="Beta-prop_RIC1_2nd"/>
    <property type="match status" value="1"/>
</dbReference>
<dbReference type="Pfam" id="PF07064">
    <property type="entry name" value="RIC1"/>
    <property type="match status" value="1"/>
</dbReference>
<feature type="domain" description="RIC1 C-terminal alpha solenoid region" evidence="4">
    <location>
        <begin position="1022"/>
        <end position="1213"/>
    </location>
</feature>
<dbReference type="EMBL" id="JALJOU010000004">
    <property type="protein sequence ID" value="KAK9844134.1"/>
    <property type="molecule type" value="Genomic_DNA"/>
</dbReference>
<proteinExistence type="predicted"/>
<feature type="compositionally biased region" description="Polar residues" evidence="3">
    <location>
        <begin position="796"/>
        <end position="810"/>
    </location>
</feature>
<dbReference type="InterPro" id="IPR009771">
    <property type="entry name" value="RIC1_C"/>
</dbReference>
<organism evidence="5 6">
    <name type="scientific">Elliptochloris bilobata</name>
    <dbReference type="NCBI Taxonomy" id="381761"/>
    <lineage>
        <taxon>Eukaryota</taxon>
        <taxon>Viridiplantae</taxon>
        <taxon>Chlorophyta</taxon>
        <taxon>core chlorophytes</taxon>
        <taxon>Trebouxiophyceae</taxon>
        <taxon>Trebouxiophyceae incertae sedis</taxon>
        <taxon>Elliptochloris clade</taxon>
        <taxon>Elliptochloris</taxon>
    </lineage>
</organism>
<dbReference type="GO" id="GO:0005829">
    <property type="term" value="C:cytosol"/>
    <property type="evidence" value="ECO:0007669"/>
    <property type="project" value="TreeGrafter"/>
</dbReference>
<protein>
    <recommendedName>
        <fullName evidence="4">RIC1 C-terminal alpha solenoid region domain-containing protein</fullName>
    </recommendedName>
</protein>
<evidence type="ECO:0000313" key="5">
    <source>
        <dbReference type="EMBL" id="KAK9844134.1"/>
    </source>
</evidence>
<reference evidence="5 6" key="1">
    <citation type="journal article" date="2024" name="Nat. Commun.">
        <title>Phylogenomics reveals the evolutionary origins of lichenization in chlorophyte algae.</title>
        <authorList>
            <person name="Puginier C."/>
            <person name="Libourel C."/>
            <person name="Otte J."/>
            <person name="Skaloud P."/>
            <person name="Haon M."/>
            <person name="Grisel S."/>
            <person name="Petersen M."/>
            <person name="Berrin J.G."/>
            <person name="Delaux P.M."/>
            <person name="Dal Grande F."/>
            <person name="Keller J."/>
        </authorList>
    </citation>
    <scope>NUCLEOTIDE SEQUENCE [LARGE SCALE GENOMIC DNA]</scope>
    <source>
        <strain evidence="5 6">SAG 245.80</strain>
    </source>
</reference>
<evidence type="ECO:0000256" key="3">
    <source>
        <dbReference type="SAM" id="MobiDB-lite"/>
    </source>
</evidence>
<evidence type="ECO:0000256" key="1">
    <source>
        <dbReference type="ARBA" id="ARBA00004370"/>
    </source>
</evidence>
<dbReference type="Gene3D" id="2.130.10.10">
    <property type="entry name" value="YVTN repeat-like/Quinoprotein amine dehydrogenase"/>
    <property type="match status" value="1"/>
</dbReference>
<dbReference type="PANTHER" id="PTHR22746:SF10">
    <property type="entry name" value="GUANINE NUCLEOTIDE EXCHANGE FACTOR SUBUNIT RIC1"/>
    <property type="match status" value="1"/>
</dbReference>
<feature type="compositionally biased region" description="Basic and acidic residues" evidence="3">
    <location>
        <begin position="1257"/>
        <end position="1269"/>
    </location>
</feature>
<dbReference type="GO" id="GO:0034066">
    <property type="term" value="C:Ric1-Rgp1 guanyl-nucleotide exchange factor complex"/>
    <property type="evidence" value="ECO:0007669"/>
    <property type="project" value="InterPro"/>
</dbReference>
<dbReference type="GO" id="GO:0042147">
    <property type="term" value="P:retrograde transport, endosome to Golgi"/>
    <property type="evidence" value="ECO:0007669"/>
    <property type="project" value="TreeGrafter"/>
</dbReference>
<feature type="region of interest" description="Disordered" evidence="3">
    <location>
        <begin position="786"/>
        <end position="841"/>
    </location>
</feature>
<feature type="compositionally biased region" description="Polar residues" evidence="3">
    <location>
        <begin position="185"/>
        <end position="194"/>
    </location>
</feature>
<evidence type="ECO:0000256" key="2">
    <source>
        <dbReference type="ARBA" id="ARBA00023136"/>
    </source>
</evidence>
<dbReference type="SUPFAM" id="SSF82171">
    <property type="entry name" value="DPP6 N-terminal domain-like"/>
    <property type="match status" value="1"/>
</dbReference>
<dbReference type="GO" id="GO:0000139">
    <property type="term" value="C:Golgi membrane"/>
    <property type="evidence" value="ECO:0007669"/>
    <property type="project" value="TreeGrafter"/>
</dbReference>